<comment type="pathway">
    <text evidence="2 9">Amino-acid biosynthesis; L-tryptophan biosynthesis; L-tryptophan from chorismate: step 5/5.</text>
</comment>
<comment type="function">
    <text evidence="1 9">The alpha subunit is responsible for the aldol cleavage of indoleglycerol phosphate to indole and glyceraldehyde 3-phosphate.</text>
</comment>
<dbReference type="NCBIfam" id="TIGR00262">
    <property type="entry name" value="trpA"/>
    <property type="match status" value="1"/>
</dbReference>
<dbReference type="Pfam" id="PF00290">
    <property type="entry name" value="Trp_syntA"/>
    <property type="match status" value="1"/>
</dbReference>
<comment type="similarity">
    <text evidence="9 10">Belongs to the TrpA family.</text>
</comment>
<dbReference type="RefSeq" id="WP_154048872.1">
    <property type="nucleotide sequence ID" value="NZ_LR217722.1"/>
</dbReference>
<reference evidence="11 12" key="1">
    <citation type="submission" date="2019-02" db="EMBL/GenBank/DDBJ databases">
        <authorList>
            <person name="Manzano-Marin A."/>
            <person name="Manzano-Marin A."/>
        </authorList>
    </citation>
    <scope>NUCLEOTIDE SEQUENCE [LARGE SCALE GENOMIC DNA]</scope>
    <source>
        <strain evidence="11 12">BuCisplendens</strain>
    </source>
</reference>
<dbReference type="CDD" id="cd04724">
    <property type="entry name" value="Tryptophan_synthase_alpha"/>
    <property type="match status" value="1"/>
</dbReference>
<gene>
    <name evidence="9 11" type="primary">trpA</name>
    <name evidence="11" type="ORF">BUCISPPA3004_183</name>
</gene>
<keyword evidence="4 9" id="KW-0028">Amino-acid biosynthesis</keyword>
<keyword evidence="7 9" id="KW-0456">Lyase</keyword>
<dbReference type="PROSITE" id="PS00167">
    <property type="entry name" value="TRP_SYNTHASE_ALPHA"/>
    <property type="match status" value="1"/>
</dbReference>
<evidence type="ECO:0000256" key="8">
    <source>
        <dbReference type="ARBA" id="ARBA00049047"/>
    </source>
</evidence>
<feature type="active site" description="Proton acceptor" evidence="9">
    <location>
        <position position="61"/>
    </location>
</feature>
<dbReference type="OrthoDB" id="9804578at2"/>
<protein>
    <recommendedName>
        <fullName evidence="9">Tryptophan synthase alpha chain</fullName>
        <ecNumber evidence="9">4.2.1.20</ecNumber>
    </recommendedName>
</protein>
<evidence type="ECO:0000256" key="1">
    <source>
        <dbReference type="ARBA" id="ARBA00003365"/>
    </source>
</evidence>
<evidence type="ECO:0000256" key="3">
    <source>
        <dbReference type="ARBA" id="ARBA00011270"/>
    </source>
</evidence>
<keyword evidence="6 9" id="KW-0057">Aromatic amino acid biosynthesis</keyword>
<comment type="subunit">
    <text evidence="3 9">Tetramer of two alpha and two beta chains.</text>
</comment>
<dbReference type="EMBL" id="LR217722">
    <property type="protein sequence ID" value="VFP84941.1"/>
    <property type="molecule type" value="Genomic_DNA"/>
</dbReference>
<dbReference type="PANTHER" id="PTHR43406">
    <property type="entry name" value="TRYPTOPHAN SYNTHASE, ALPHA CHAIN"/>
    <property type="match status" value="1"/>
</dbReference>
<evidence type="ECO:0000256" key="6">
    <source>
        <dbReference type="ARBA" id="ARBA00023141"/>
    </source>
</evidence>
<dbReference type="InterPro" id="IPR018204">
    <property type="entry name" value="Trp_synthase_alpha_AS"/>
</dbReference>
<dbReference type="SUPFAM" id="SSF51366">
    <property type="entry name" value="Ribulose-phoshate binding barrel"/>
    <property type="match status" value="1"/>
</dbReference>
<dbReference type="GO" id="GO:0004834">
    <property type="term" value="F:tryptophan synthase activity"/>
    <property type="evidence" value="ECO:0007669"/>
    <property type="project" value="UniProtKB-UniRule"/>
</dbReference>
<evidence type="ECO:0000313" key="11">
    <source>
        <dbReference type="EMBL" id="VFP84941.1"/>
    </source>
</evidence>
<evidence type="ECO:0000256" key="5">
    <source>
        <dbReference type="ARBA" id="ARBA00022822"/>
    </source>
</evidence>
<dbReference type="InterPro" id="IPR011060">
    <property type="entry name" value="RibuloseP-bd_barrel"/>
</dbReference>
<dbReference type="Proteomes" id="UP000294413">
    <property type="component" value="Chromosome 1"/>
</dbReference>
<evidence type="ECO:0000256" key="7">
    <source>
        <dbReference type="ARBA" id="ARBA00023239"/>
    </source>
</evidence>
<name>A0A451DE75_9GAMM</name>
<keyword evidence="5 9" id="KW-0822">Tryptophan biosynthesis</keyword>
<dbReference type="FunFam" id="3.20.20.70:FF:000037">
    <property type="entry name" value="Tryptophan synthase alpha chain"/>
    <property type="match status" value="1"/>
</dbReference>
<feature type="active site" description="Proton acceptor" evidence="9">
    <location>
        <position position="50"/>
    </location>
</feature>
<dbReference type="EC" id="4.2.1.20" evidence="9"/>
<dbReference type="InterPro" id="IPR002028">
    <property type="entry name" value="Trp_synthase_suA"/>
</dbReference>
<evidence type="ECO:0000313" key="12">
    <source>
        <dbReference type="Proteomes" id="UP000294413"/>
    </source>
</evidence>
<sequence length="273" mass="30609">MNSRYKSLFKQLYSKKECCFIPFVVLGDPSMDVSLELVDILIKNGADALELGIPFSDPISDGIIIQKAHDRALKNNVTVKQFFSAIKNIRSKHPAIPIGILTYANLILYHKLKYFYSYCSSFGIDSVLIADVPIEESYSFKKIANTYNILSVFVCPPDASSNLVKKIADSSQGYVYLVSRPGVTGIQKIYSNKLLVQTIKKLKKYQSSPIIQGFGINKPSQVKDILKTGIQGIVCGSCIVKIIEDNICDVEKMLIKMKQQVIRFKNETKNIFT</sequence>
<dbReference type="AlphaFoldDB" id="A0A451DE75"/>
<dbReference type="Gene3D" id="3.20.20.70">
    <property type="entry name" value="Aldolase class I"/>
    <property type="match status" value="1"/>
</dbReference>
<dbReference type="HAMAP" id="MF_00131">
    <property type="entry name" value="Trp_synth_alpha"/>
    <property type="match status" value="1"/>
</dbReference>
<dbReference type="UniPathway" id="UPA00035">
    <property type="reaction ID" value="UER00044"/>
</dbReference>
<evidence type="ECO:0000256" key="9">
    <source>
        <dbReference type="HAMAP-Rule" id="MF_00131"/>
    </source>
</evidence>
<dbReference type="PANTHER" id="PTHR43406:SF1">
    <property type="entry name" value="TRYPTOPHAN SYNTHASE ALPHA CHAIN, CHLOROPLASTIC"/>
    <property type="match status" value="1"/>
</dbReference>
<dbReference type="GO" id="GO:0005829">
    <property type="term" value="C:cytosol"/>
    <property type="evidence" value="ECO:0007669"/>
    <property type="project" value="TreeGrafter"/>
</dbReference>
<dbReference type="InterPro" id="IPR013785">
    <property type="entry name" value="Aldolase_TIM"/>
</dbReference>
<organism evidence="11 12">
    <name type="scientific">Buchnera aphidicola</name>
    <name type="common">Cinara splendens</name>
    <dbReference type="NCBI Taxonomy" id="2518979"/>
    <lineage>
        <taxon>Bacteria</taxon>
        <taxon>Pseudomonadati</taxon>
        <taxon>Pseudomonadota</taxon>
        <taxon>Gammaproteobacteria</taxon>
        <taxon>Enterobacterales</taxon>
        <taxon>Erwiniaceae</taxon>
        <taxon>Buchnera</taxon>
    </lineage>
</organism>
<comment type="catalytic activity">
    <reaction evidence="8 9">
        <text>(1S,2R)-1-C-(indol-3-yl)glycerol 3-phosphate + L-serine = D-glyceraldehyde 3-phosphate + L-tryptophan + H2O</text>
        <dbReference type="Rhea" id="RHEA:10532"/>
        <dbReference type="ChEBI" id="CHEBI:15377"/>
        <dbReference type="ChEBI" id="CHEBI:33384"/>
        <dbReference type="ChEBI" id="CHEBI:57912"/>
        <dbReference type="ChEBI" id="CHEBI:58866"/>
        <dbReference type="ChEBI" id="CHEBI:59776"/>
        <dbReference type="EC" id="4.2.1.20"/>
    </reaction>
</comment>
<evidence type="ECO:0000256" key="4">
    <source>
        <dbReference type="ARBA" id="ARBA00022605"/>
    </source>
</evidence>
<evidence type="ECO:0000256" key="10">
    <source>
        <dbReference type="RuleBase" id="RU003662"/>
    </source>
</evidence>
<accession>A0A451DE75</accession>
<evidence type="ECO:0000256" key="2">
    <source>
        <dbReference type="ARBA" id="ARBA00004733"/>
    </source>
</evidence>
<proteinExistence type="inferred from homology"/>